<feature type="compositionally biased region" description="Polar residues" evidence="1">
    <location>
        <begin position="94"/>
        <end position="112"/>
    </location>
</feature>
<reference evidence="2 3" key="1">
    <citation type="journal article" date="2015" name="Fungal Genet. Biol.">
        <title>Evolution of novel wood decay mechanisms in Agaricales revealed by the genome sequences of Fistulina hepatica and Cylindrobasidium torrendii.</title>
        <authorList>
            <person name="Floudas D."/>
            <person name="Held B.W."/>
            <person name="Riley R."/>
            <person name="Nagy L.G."/>
            <person name="Koehler G."/>
            <person name="Ransdell A.S."/>
            <person name="Younus H."/>
            <person name="Chow J."/>
            <person name="Chiniquy J."/>
            <person name="Lipzen A."/>
            <person name="Tritt A."/>
            <person name="Sun H."/>
            <person name="Haridas S."/>
            <person name="LaButti K."/>
            <person name="Ohm R.A."/>
            <person name="Kues U."/>
            <person name="Blanchette R.A."/>
            <person name="Grigoriev I.V."/>
            <person name="Minto R.E."/>
            <person name="Hibbett D.S."/>
        </authorList>
    </citation>
    <scope>NUCLEOTIDE SEQUENCE [LARGE SCALE GENOMIC DNA]</scope>
    <source>
        <strain evidence="2 3">ATCC 64428</strain>
    </source>
</reference>
<feature type="region of interest" description="Disordered" evidence="1">
    <location>
        <begin position="180"/>
        <end position="235"/>
    </location>
</feature>
<dbReference type="AlphaFoldDB" id="A0A0D7AFN2"/>
<feature type="compositionally biased region" description="Polar residues" evidence="1">
    <location>
        <begin position="180"/>
        <end position="191"/>
    </location>
</feature>
<feature type="compositionally biased region" description="Low complexity" evidence="1">
    <location>
        <begin position="192"/>
        <end position="202"/>
    </location>
</feature>
<dbReference type="OrthoDB" id="21204at2759"/>
<keyword evidence="3" id="KW-1185">Reference proteome</keyword>
<gene>
    <name evidence="2" type="ORF">FISHEDRAFT_72283</name>
</gene>
<feature type="region of interest" description="Disordered" evidence="1">
    <location>
        <begin position="65"/>
        <end position="116"/>
    </location>
</feature>
<proteinExistence type="predicted"/>
<evidence type="ECO:0000256" key="1">
    <source>
        <dbReference type="SAM" id="MobiDB-lite"/>
    </source>
</evidence>
<dbReference type="EMBL" id="KN881721">
    <property type="protein sequence ID" value="KIY49643.1"/>
    <property type="molecule type" value="Genomic_DNA"/>
</dbReference>
<name>A0A0D7AFN2_9AGAR</name>
<feature type="compositionally biased region" description="Basic and acidic residues" evidence="1">
    <location>
        <begin position="77"/>
        <end position="91"/>
    </location>
</feature>
<evidence type="ECO:0000313" key="2">
    <source>
        <dbReference type="EMBL" id="KIY49643.1"/>
    </source>
</evidence>
<accession>A0A0D7AFN2</accession>
<dbReference type="Proteomes" id="UP000054144">
    <property type="component" value="Unassembled WGS sequence"/>
</dbReference>
<sequence>MKAIDVRSESAVKLLSEFLDMDIPTSSSHGRAAEHFSHELYCYVRSPYKNLFVYDSVVQYDPIPENHTAESNGDGLGDGRRRFKRRDESRGRTNRSSQVLPSASLSPHSLRSPTHFADAGRIPIDAGDHIDSSFQARVYVRHTPPHNTCEPVAECHVFTAASKTATGECRAVNGVEGSSGSIPNVTNGNEATTAHVSTNTTTPSRSYDDDDATTSAVSRRPGNECASTSERRRVRPDRLNLSASVRSHLLGSFKMAVSSRDPSRSATSPPRTILGAKAADVASSDSRYTAASAF</sequence>
<protein>
    <submittedName>
        <fullName evidence="2">Uncharacterized protein</fullName>
    </submittedName>
</protein>
<evidence type="ECO:0000313" key="3">
    <source>
        <dbReference type="Proteomes" id="UP000054144"/>
    </source>
</evidence>
<organism evidence="2 3">
    <name type="scientific">Fistulina hepatica ATCC 64428</name>
    <dbReference type="NCBI Taxonomy" id="1128425"/>
    <lineage>
        <taxon>Eukaryota</taxon>
        <taxon>Fungi</taxon>
        <taxon>Dikarya</taxon>
        <taxon>Basidiomycota</taxon>
        <taxon>Agaricomycotina</taxon>
        <taxon>Agaricomycetes</taxon>
        <taxon>Agaricomycetidae</taxon>
        <taxon>Agaricales</taxon>
        <taxon>Fistulinaceae</taxon>
        <taxon>Fistulina</taxon>
    </lineage>
</organism>